<dbReference type="PROSITE" id="PS01328">
    <property type="entry name" value="4HBCOA_THIOESTERASE"/>
    <property type="match status" value="1"/>
</dbReference>
<dbReference type="InterPro" id="IPR006684">
    <property type="entry name" value="YbgC/YbaW"/>
</dbReference>
<dbReference type="RefSeq" id="WP_081126908.1">
    <property type="nucleotide sequence ID" value="NZ_DAHXOC010000034.1"/>
</dbReference>
<dbReference type="SUPFAM" id="SSF54637">
    <property type="entry name" value="Thioesterase/thiol ester dehydrase-isomerase"/>
    <property type="match status" value="1"/>
</dbReference>
<keyword evidence="4" id="KW-1185">Reference proteome</keyword>
<dbReference type="EMBL" id="MWQO01000007">
    <property type="protein sequence ID" value="THD11706.1"/>
    <property type="molecule type" value="Genomic_DNA"/>
</dbReference>
<dbReference type="PIRSF" id="PIRSF003230">
    <property type="entry name" value="YbgC"/>
    <property type="match status" value="1"/>
</dbReference>
<organism evidence="3 4">
    <name type="scientific">Metallibacterium scheffleri</name>
    <dbReference type="NCBI Taxonomy" id="993689"/>
    <lineage>
        <taxon>Bacteria</taxon>
        <taxon>Pseudomonadati</taxon>
        <taxon>Pseudomonadota</taxon>
        <taxon>Gammaproteobacteria</taxon>
        <taxon>Lysobacterales</taxon>
        <taxon>Rhodanobacteraceae</taxon>
        <taxon>Metallibacterium</taxon>
    </lineage>
</organism>
<dbReference type="AlphaFoldDB" id="A0A4S3KRW1"/>
<dbReference type="InterPro" id="IPR050563">
    <property type="entry name" value="4-hydroxybenzoyl-CoA_TE"/>
</dbReference>
<evidence type="ECO:0000256" key="1">
    <source>
        <dbReference type="ARBA" id="ARBA00005953"/>
    </source>
</evidence>
<dbReference type="Pfam" id="PF13279">
    <property type="entry name" value="4HBT_2"/>
    <property type="match status" value="1"/>
</dbReference>
<accession>A0A4S3KRW1</accession>
<dbReference type="InterPro" id="IPR008272">
    <property type="entry name" value="HB-CoA_thioesterase_AS"/>
</dbReference>
<dbReference type="OrthoDB" id="9808429at2"/>
<dbReference type="GO" id="GO:0047617">
    <property type="term" value="F:fatty acyl-CoA hydrolase activity"/>
    <property type="evidence" value="ECO:0007669"/>
    <property type="project" value="TreeGrafter"/>
</dbReference>
<dbReference type="Proteomes" id="UP000307749">
    <property type="component" value="Unassembled WGS sequence"/>
</dbReference>
<comment type="similarity">
    <text evidence="1">Belongs to the 4-hydroxybenzoyl-CoA thioesterase family.</text>
</comment>
<dbReference type="CDD" id="cd00586">
    <property type="entry name" value="4HBT"/>
    <property type="match status" value="1"/>
</dbReference>
<dbReference type="STRING" id="993689.GCA_002077135_01518"/>
<dbReference type="PANTHER" id="PTHR31793">
    <property type="entry name" value="4-HYDROXYBENZOYL-COA THIOESTERASE FAMILY MEMBER"/>
    <property type="match status" value="1"/>
</dbReference>
<dbReference type="FunFam" id="3.10.129.10:FF:000004">
    <property type="entry name" value="Tol-pal system-associated acyl-CoA thioesterase"/>
    <property type="match status" value="1"/>
</dbReference>
<reference evidence="3 4" key="1">
    <citation type="submission" date="2017-02" db="EMBL/GenBank/DDBJ databases">
        <title>Whole genome sequencing of Metallibacterium scheffleri DSM 24874 (T).</title>
        <authorList>
            <person name="Kumar S."/>
            <person name="Patil P."/>
            <person name="Patil P.B."/>
        </authorList>
    </citation>
    <scope>NUCLEOTIDE SEQUENCE [LARGE SCALE GENOMIC DNA]</scope>
    <source>
        <strain evidence="3 4">DSM 24874</strain>
    </source>
</reference>
<dbReference type="Gene3D" id="3.10.129.10">
    <property type="entry name" value="Hotdog Thioesterase"/>
    <property type="match status" value="1"/>
</dbReference>
<dbReference type="InterPro" id="IPR029069">
    <property type="entry name" value="HotDog_dom_sf"/>
</dbReference>
<keyword evidence="2" id="KW-0378">Hydrolase</keyword>
<dbReference type="NCBIfam" id="TIGR00051">
    <property type="entry name" value="YbgC/FadM family acyl-CoA thioesterase"/>
    <property type="match status" value="1"/>
</dbReference>
<protein>
    <submittedName>
        <fullName evidence="3">Tol-pal system-associated acyl-CoA thioesterase</fullName>
    </submittedName>
</protein>
<dbReference type="InterPro" id="IPR014166">
    <property type="entry name" value="Tol-Pal_acyl-CoA_thioesterase"/>
</dbReference>
<dbReference type="PANTHER" id="PTHR31793:SF37">
    <property type="entry name" value="ACYL-COA THIOESTER HYDROLASE YBGC"/>
    <property type="match status" value="1"/>
</dbReference>
<dbReference type="NCBIfam" id="TIGR02799">
    <property type="entry name" value="thio_ybgC"/>
    <property type="match status" value="1"/>
</dbReference>
<comment type="caution">
    <text evidence="3">The sequence shown here is derived from an EMBL/GenBank/DDBJ whole genome shotgun (WGS) entry which is preliminary data.</text>
</comment>
<gene>
    <name evidence="3" type="ORF">B1806_02220</name>
</gene>
<sequence>MNTPAPSFSWRIRVYWEDTDAGGVVYHASYLRFLERARTEWLRMQGLEQTRVRAEQGVVFVVYSMDLRFRRPAMLDDEIDATLRVVARKAAALEFAQTLVRVADAVTLVEATVRVACVSATGFRPVPIPRNLLTEPTIQP</sequence>
<evidence type="ECO:0000313" key="4">
    <source>
        <dbReference type="Proteomes" id="UP000307749"/>
    </source>
</evidence>
<evidence type="ECO:0000256" key="2">
    <source>
        <dbReference type="ARBA" id="ARBA00022801"/>
    </source>
</evidence>
<name>A0A4S3KRW1_9GAMM</name>
<proteinExistence type="inferred from homology"/>
<evidence type="ECO:0000313" key="3">
    <source>
        <dbReference type="EMBL" id="THD11706.1"/>
    </source>
</evidence>